<dbReference type="Gene3D" id="3.40.50.1820">
    <property type="entry name" value="alpha/beta hydrolase"/>
    <property type="match status" value="1"/>
</dbReference>
<evidence type="ECO:0000313" key="3">
    <source>
        <dbReference type="Proteomes" id="UP001174908"/>
    </source>
</evidence>
<dbReference type="SUPFAM" id="SSF53474">
    <property type="entry name" value="alpha/beta-Hydrolases"/>
    <property type="match status" value="1"/>
</dbReference>
<protein>
    <submittedName>
        <fullName evidence="2">Alpha/beta fold hydrolase</fullName>
    </submittedName>
</protein>
<feature type="domain" description="AB hydrolase-1" evidence="1">
    <location>
        <begin position="10"/>
        <end position="244"/>
    </location>
</feature>
<reference evidence="2" key="1">
    <citation type="submission" date="2023-06" db="EMBL/GenBank/DDBJ databases">
        <authorList>
            <person name="Jiang Y."/>
            <person name="Liu Q."/>
        </authorList>
    </citation>
    <scope>NUCLEOTIDE SEQUENCE</scope>
    <source>
        <strain evidence="2">CGMCC 1.12089</strain>
    </source>
</reference>
<name>A0ABT7NDZ4_9BURK</name>
<accession>A0ABT7NDZ4</accession>
<dbReference type="Proteomes" id="UP001174908">
    <property type="component" value="Unassembled WGS sequence"/>
</dbReference>
<proteinExistence type="predicted"/>
<evidence type="ECO:0000259" key="1">
    <source>
        <dbReference type="Pfam" id="PF12697"/>
    </source>
</evidence>
<comment type="caution">
    <text evidence="2">The sequence shown here is derived from an EMBL/GenBank/DDBJ whole genome shotgun (WGS) entry which is preliminary data.</text>
</comment>
<sequence>MPEVRNARHMVLVHGAWQGSWSFATWRPFLEAAGWTVHAVDLPGNGWGEQGAAPASLDTYTAHVADIISAIDAPVVLVGHSGGGVTISQVAERMPDRVAALVYLAGMMLPSAMSYGELLGQVALEHPGVDLRGVGSWLDWDEGRTASTVREEGALLCFVQDCEIDAARKVATLLRAQPESGRAMRNTLSAEHFGRVPRIYVECSHDQSVLLPIQQHMQKLSPGAVRVVLDCGHVPQLAQPERLTALLLPHLEPLVNAARGEPASI</sequence>
<dbReference type="PANTHER" id="PTHR10992">
    <property type="entry name" value="METHYLESTERASE FAMILY MEMBER"/>
    <property type="match status" value="1"/>
</dbReference>
<keyword evidence="2" id="KW-0378">Hydrolase</keyword>
<gene>
    <name evidence="2" type="ORF">QTH91_16890</name>
</gene>
<dbReference type="GO" id="GO:0016787">
    <property type="term" value="F:hydrolase activity"/>
    <property type="evidence" value="ECO:0007669"/>
    <property type="project" value="UniProtKB-KW"/>
</dbReference>
<evidence type="ECO:0000313" key="2">
    <source>
        <dbReference type="EMBL" id="MDM0046170.1"/>
    </source>
</evidence>
<dbReference type="InterPro" id="IPR045889">
    <property type="entry name" value="MES/HNL"/>
</dbReference>
<dbReference type="InterPro" id="IPR000073">
    <property type="entry name" value="AB_hydrolase_1"/>
</dbReference>
<keyword evidence="3" id="KW-1185">Reference proteome</keyword>
<dbReference type="Pfam" id="PF12697">
    <property type="entry name" value="Abhydrolase_6"/>
    <property type="match status" value="1"/>
</dbReference>
<dbReference type="InterPro" id="IPR029058">
    <property type="entry name" value="AB_hydrolase_fold"/>
</dbReference>
<dbReference type="PANTHER" id="PTHR10992:SF1032">
    <property type="entry name" value="METHYLESTERASE 17"/>
    <property type="match status" value="1"/>
</dbReference>
<organism evidence="2 3">
    <name type="scientific">Variovorax dokdonensis</name>
    <dbReference type="NCBI Taxonomy" id="344883"/>
    <lineage>
        <taxon>Bacteria</taxon>
        <taxon>Pseudomonadati</taxon>
        <taxon>Pseudomonadota</taxon>
        <taxon>Betaproteobacteria</taxon>
        <taxon>Burkholderiales</taxon>
        <taxon>Comamonadaceae</taxon>
        <taxon>Variovorax</taxon>
    </lineage>
</organism>
<dbReference type="RefSeq" id="WP_286661257.1">
    <property type="nucleotide sequence ID" value="NZ_JASZYV010000003.1"/>
</dbReference>
<dbReference type="EMBL" id="JASZYV010000003">
    <property type="protein sequence ID" value="MDM0046170.1"/>
    <property type="molecule type" value="Genomic_DNA"/>
</dbReference>